<dbReference type="InterPro" id="IPR038109">
    <property type="entry name" value="DNA_bind_recomb_sf"/>
</dbReference>
<dbReference type="PANTHER" id="PTHR30461">
    <property type="entry name" value="DNA-INVERTASE FROM LAMBDOID PROPHAGE"/>
    <property type="match status" value="1"/>
</dbReference>
<dbReference type="InterPro" id="IPR050639">
    <property type="entry name" value="SSR_resolvase"/>
</dbReference>
<name>A0A6P0CIJ0_9RHOB</name>
<evidence type="ECO:0000259" key="2">
    <source>
        <dbReference type="PROSITE" id="PS51737"/>
    </source>
</evidence>
<dbReference type="InterPro" id="IPR006119">
    <property type="entry name" value="Resolv_N"/>
</dbReference>
<dbReference type="SUPFAM" id="SSF53041">
    <property type="entry name" value="Resolvase-like"/>
    <property type="match status" value="1"/>
</dbReference>
<accession>A0A6P0CIJ0</accession>
<dbReference type="RefSeq" id="WP_164356482.1">
    <property type="nucleotide sequence ID" value="NZ_JAABNT010000043.1"/>
</dbReference>
<organism evidence="3 4">
    <name type="scientific">Sulfitobacter sediminilitoris</name>
    <dbReference type="NCBI Taxonomy" id="2698830"/>
    <lineage>
        <taxon>Bacteria</taxon>
        <taxon>Pseudomonadati</taxon>
        <taxon>Pseudomonadota</taxon>
        <taxon>Alphaproteobacteria</taxon>
        <taxon>Rhodobacterales</taxon>
        <taxon>Roseobacteraceae</taxon>
        <taxon>Sulfitobacter</taxon>
    </lineage>
</organism>
<dbReference type="Gene3D" id="3.40.50.1390">
    <property type="entry name" value="Resolvase, N-terminal catalytic domain"/>
    <property type="match status" value="1"/>
</dbReference>
<keyword evidence="4" id="KW-1185">Reference proteome</keyword>
<dbReference type="InterPro" id="IPR036162">
    <property type="entry name" value="Resolvase-like_N_sf"/>
</dbReference>
<dbReference type="SUPFAM" id="SSF109709">
    <property type="entry name" value="KorB DNA-binding domain-like"/>
    <property type="match status" value="1"/>
</dbReference>
<feature type="domain" description="Resolvase/invertase-type recombinase catalytic" evidence="1">
    <location>
        <begin position="5"/>
        <end position="157"/>
    </location>
</feature>
<reference evidence="3 4" key="1">
    <citation type="submission" date="2020-01" db="EMBL/GenBank/DDBJ databases">
        <title>Sulfitobacter sediminilitoris sp. nov., isolated from a tidal flat.</title>
        <authorList>
            <person name="Park S."/>
            <person name="Yoon J.-H."/>
        </authorList>
    </citation>
    <scope>NUCLEOTIDE SEQUENCE [LARGE SCALE GENOMIC DNA]</scope>
    <source>
        <strain evidence="3 4">JBTF-M27</strain>
    </source>
</reference>
<dbReference type="GO" id="GO:0000150">
    <property type="term" value="F:DNA strand exchange activity"/>
    <property type="evidence" value="ECO:0007669"/>
    <property type="project" value="InterPro"/>
</dbReference>
<protein>
    <submittedName>
        <fullName evidence="3">Recombinase family protein</fullName>
    </submittedName>
</protein>
<dbReference type="Pfam" id="PF00239">
    <property type="entry name" value="Resolvase"/>
    <property type="match status" value="1"/>
</dbReference>
<dbReference type="PROSITE" id="PS51736">
    <property type="entry name" value="RECOMBINASES_3"/>
    <property type="match status" value="1"/>
</dbReference>
<dbReference type="Proteomes" id="UP000468591">
    <property type="component" value="Unassembled WGS sequence"/>
</dbReference>
<evidence type="ECO:0000259" key="1">
    <source>
        <dbReference type="PROSITE" id="PS51736"/>
    </source>
</evidence>
<proteinExistence type="predicted"/>
<dbReference type="InterPro" id="IPR011109">
    <property type="entry name" value="DNA_bind_recombinase_dom"/>
</dbReference>
<dbReference type="CDD" id="cd03768">
    <property type="entry name" value="SR_ResInv"/>
    <property type="match status" value="1"/>
</dbReference>
<feature type="domain" description="Recombinase" evidence="2">
    <location>
        <begin position="165"/>
        <end position="279"/>
    </location>
</feature>
<gene>
    <name evidence="3" type="ORF">GV827_22540</name>
</gene>
<dbReference type="Pfam" id="PF07508">
    <property type="entry name" value="Recombinase"/>
    <property type="match status" value="1"/>
</dbReference>
<evidence type="ECO:0000313" key="3">
    <source>
        <dbReference type="EMBL" id="NEK25148.1"/>
    </source>
</evidence>
<comment type="caution">
    <text evidence="3">The sequence shown here is derived from an EMBL/GenBank/DDBJ whole genome shotgun (WGS) entry which is preliminary data.</text>
</comment>
<evidence type="ECO:0000313" key="4">
    <source>
        <dbReference type="Proteomes" id="UP000468591"/>
    </source>
</evidence>
<sequence>MKKIRCAIYTRKSSEDGLEQEFNSLDAQYEACAAYIASQKVEGWVLLPDRYDDGGLSGGSMERPGLQRLLADIDRGTVDQILVYKIDRLTRSLADFAKMVERLDAAGTSFVSVTQSFNTATSMGRLTLNMLLSFAQFEREVTAERIRDKIAASKRKGLWMGATVPLGYAADGRSLKIAEPDAEVIRRIYDLYLKHRNTRVVKEAVDAFGLKTPVRTLISGRVKGGAQFSYGHIHYILTNPVYAGRIRHHAKVYPGQHPPLIDPQVWDSIQEQLRSDAAKDRTFTRRNRKGARASASPLAGKIFDQTGDILTPSHSKTAKGRKLRYYVSHRLVRGTAPRDPSGWRLPAPELEDKVADLIRRHLNQPEVRAGILVDAAADETATIGTRLSRLAVGDAAANKDMRRLCLNLIERIDIMPGEICVALSGEHLAFVIDVDHARIDEDVLTFRSPFQQRKRGVETRLIIGDAPAEIDATLLCNVARAHRYFDLVRSGKTFAEISETEGVSKRRVQQLIELAFLAPDIIRAIREGRQPVGMTSDWLKRHAFPPIWTEQRDAFATL</sequence>
<dbReference type="Gene3D" id="3.90.1750.20">
    <property type="entry name" value="Putative Large Serine Recombinase, Chain B, Domain 2"/>
    <property type="match status" value="1"/>
</dbReference>
<dbReference type="PANTHER" id="PTHR30461:SF23">
    <property type="entry name" value="DNA RECOMBINASE-RELATED"/>
    <property type="match status" value="1"/>
</dbReference>
<dbReference type="EMBL" id="JAABNT010000043">
    <property type="protein sequence ID" value="NEK25148.1"/>
    <property type="molecule type" value="Genomic_DNA"/>
</dbReference>
<dbReference type="GO" id="GO:0003677">
    <property type="term" value="F:DNA binding"/>
    <property type="evidence" value="ECO:0007669"/>
    <property type="project" value="InterPro"/>
</dbReference>
<dbReference type="PROSITE" id="PS51737">
    <property type="entry name" value="RECOMBINASE_DNA_BIND"/>
    <property type="match status" value="1"/>
</dbReference>
<dbReference type="SMART" id="SM00857">
    <property type="entry name" value="Resolvase"/>
    <property type="match status" value="1"/>
</dbReference>
<dbReference type="AlphaFoldDB" id="A0A6P0CIJ0"/>